<dbReference type="HOGENOM" id="CLU_1674841_0_0_9"/>
<dbReference type="KEGG" id="ccel:CCDG5_1681"/>
<dbReference type="PATRIC" id="fig|29343.3.peg.1772"/>
<dbReference type="STRING" id="29343.CCDG5_1681"/>
<accession>A0A078KUK9</accession>
<sequence>MDKILKSRLALSSLTVFRGLLDDTVVSSYSELLEAVHGIDIRSFVDAYCKFYYNLLSKDTVSVSDYLTKAVLYDRSIFKRQADGGKAALPDPILKAAEHDLDAIKTSLLPASAIKEAAQQHFDDTEYTDLISNLPEWEVSAFDITVEKLCDVNGNKA</sequence>
<evidence type="ECO:0000313" key="2">
    <source>
        <dbReference type="Proteomes" id="UP000032431"/>
    </source>
</evidence>
<organism evidence="1 2">
    <name type="scientific">[Clostridium] cellulosi</name>
    <dbReference type="NCBI Taxonomy" id="29343"/>
    <lineage>
        <taxon>Bacteria</taxon>
        <taxon>Bacillati</taxon>
        <taxon>Bacillota</taxon>
        <taxon>Clostridia</taxon>
        <taxon>Eubacteriales</taxon>
        <taxon>Oscillospiraceae</taxon>
        <taxon>Oscillospiraceae incertae sedis</taxon>
    </lineage>
</organism>
<gene>
    <name evidence="1" type="ORF">CCDG5_1681</name>
</gene>
<reference evidence="2" key="1">
    <citation type="submission" date="2014-07" db="EMBL/GenBank/DDBJ databases">
        <authorList>
            <person name="Wibberg D."/>
        </authorList>
    </citation>
    <scope>NUCLEOTIDE SEQUENCE [LARGE SCALE GENOMIC DNA]</scope>
    <source>
        <strain evidence="2">DG5</strain>
    </source>
</reference>
<name>A0A078KUK9_9FIRM</name>
<dbReference type="EMBL" id="LM995447">
    <property type="protein sequence ID" value="CDZ24789.1"/>
    <property type="molecule type" value="Genomic_DNA"/>
</dbReference>
<dbReference type="Proteomes" id="UP000032431">
    <property type="component" value="Chromosome I"/>
</dbReference>
<dbReference type="OrthoDB" id="9812140at2"/>
<proteinExistence type="predicted"/>
<keyword evidence="2" id="KW-1185">Reference proteome</keyword>
<protein>
    <submittedName>
        <fullName evidence="1">Uncharacterized protein</fullName>
    </submittedName>
</protein>
<evidence type="ECO:0000313" key="1">
    <source>
        <dbReference type="EMBL" id="CDZ24789.1"/>
    </source>
</evidence>
<dbReference type="AlphaFoldDB" id="A0A078KUK9"/>